<organism evidence="3 4">
    <name type="scientific">Marinobacterium nitratireducens</name>
    <dbReference type="NCBI Taxonomy" id="518897"/>
    <lineage>
        <taxon>Bacteria</taxon>
        <taxon>Pseudomonadati</taxon>
        <taxon>Pseudomonadota</taxon>
        <taxon>Gammaproteobacteria</taxon>
        <taxon>Oceanospirillales</taxon>
        <taxon>Oceanospirillaceae</taxon>
        <taxon>Marinobacterium</taxon>
    </lineage>
</organism>
<protein>
    <recommendedName>
        <fullName evidence="2">EF-hand domain-containing protein</fullName>
    </recommendedName>
</protein>
<dbReference type="RefSeq" id="WP_188860110.1">
    <property type="nucleotide sequence ID" value="NZ_BMLT01000003.1"/>
</dbReference>
<keyword evidence="4" id="KW-1185">Reference proteome</keyword>
<dbReference type="GO" id="GO:0005509">
    <property type="term" value="F:calcium ion binding"/>
    <property type="evidence" value="ECO:0007669"/>
    <property type="project" value="InterPro"/>
</dbReference>
<evidence type="ECO:0000259" key="2">
    <source>
        <dbReference type="PROSITE" id="PS50222"/>
    </source>
</evidence>
<feature type="chain" id="PRO_5037736685" description="EF-hand domain-containing protein" evidence="1">
    <location>
        <begin position="22"/>
        <end position="88"/>
    </location>
</feature>
<dbReference type="Gene3D" id="1.10.238.10">
    <property type="entry name" value="EF-hand"/>
    <property type="match status" value="1"/>
</dbReference>
<proteinExistence type="predicted"/>
<name>A0A917ZAH2_9GAMM</name>
<dbReference type="EMBL" id="BMLT01000003">
    <property type="protein sequence ID" value="GGO79603.1"/>
    <property type="molecule type" value="Genomic_DNA"/>
</dbReference>
<feature type="domain" description="EF-hand" evidence="2">
    <location>
        <begin position="58"/>
        <end position="88"/>
    </location>
</feature>
<dbReference type="AlphaFoldDB" id="A0A917ZAH2"/>
<dbReference type="InterPro" id="IPR002048">
    <property type="entry name" value="EF_hand_dom"/>
</dbReference>
<keyword evidence="1" id="KW-0732">Signal</keyword>
<dbReference type="Proteomes" id="UP000599578">
    <property type="component" value="Unassembled WGS sequence"/>
</dbReference>
<accession>A0A917ZAH2</accession>
<comment type="caution">
    <text evidence="3">The sequence shown here is derived from an EMBL/GenBank/DDBJ whole genome shotgun (WGS) entry which is preliminary data.</text>
</comment>
<feature type="signal peptide" evidence="1">
    <location>
        <begin position="1"/>
        <end position="21"/>
    </location>
</feature>
<gene>
    <name evidence="3" type="ORF">GCM10011348_14290</name>
</gene>
<evidence type="ECO:0000313" key="3">
    <source>
        <dbReference type="EMBL" id="GGO79603.1"/>
    </source>
</evidence>
<dbReference type="PROSITE" id="PS50222">
    <property type="entry name" value="EF_HAND_2"/>
    <property type="match status" value="1"/>
</dbReference>
<dbReference type="SUPFAM" id="SSF47473">
    <property type="entry name" value="EF-hand"/>
    <property type="match status" value="1"/>
</dbReference>
<sequence length="88" mass="9779">MKRVAAVLGSAALTSAFLVLAQPAAENVQAESLPNLPRPAFNELDRNGDGRLSFLEAKQDERLIGEFYRMDLDLDGFLSPEELRRFQA</sequence>
<dbReference type="InterPro" id="IPR011992">
    <property type="entry name" value="EF-hand-dom_pair"/>
</dbReference>
<dbReference type="Pfam" id="PF13202">
    <property type="entry name" value="EF-hand_5"/>
    <property type="match status" value="2"/>
</dbReference>
<evidence type="ECO:0000256" key="1">
    <source>
        <dbReference type="SAM" id="SignalP"/>
    </source>
</evidence>
<evidence type="ECO:0000313" key="4">
    <source>
        <dbReference type="Proteomes" id="UP000599578"/>
    </source>
</evidence>
<reference evidence="3 4" key="1">
    <citation type="journal article" date="2014" name="Int. J. Syst. Evol. Microbiol.">
        <title>Complete genome sequence of Corynebacterium casei LMG S-19264T (=DSM 44701T), isolated from a smear-ripened cheese.</title>
        <authorList>
            <consortium name="US DOE Joint Genome Institute (JGI-PGF)"/>
            <person name="Walter F."/>
            <person name="Albersmeier A."/>
            <person name="Kalinowski J."/>
            <person name="Ruckert C."/>
        </authorList>
    </citation>
    <scope>NUCLEOTIDE SEQUENCE [LARGE SCALE GENOMIC DNA]</scope>
    <source>
        <strain evidence="3 4">CGMCC 1.7286</strain>
    </source>
</reference>